<name>A0A9Q8Z9N8_CURCL</name>
<dbReference type="OrthoDB" id="5342093at2759"/>
<keyword evidence="3" id="KW-1185">Reference proteome</keyword>
<accession>A0A9Q8Z9N8</accession>
<reference evidence="2" key="1">
    <citation type="submission" date="2021-12" db="EMBL/GenBank/DDBJ databases">
        <title>Curvularia clavata genome.</title>
        <authorList>
            <person name="Cao Y."/>
        </authorList>
    </citation>
    <scope>NUCLEOTIDE SEQUENCE</scope>
    <source>
        <strain evidence="2">Yc1106</strain>
    </source>
</reference>
<evidence type="ECO:0000259" key="1">
    <source>
        <dbReference type="Pfam" id="PF20237"/>
    </source>
</evidence>
<dbReference type="AlphaFoldDB" id="A0A9Q8Z9N8"/>
<protein>
    <recommendedName>
        <fullName evidence="1">DUF6594 domain-containing protein</fullName>
    </recommendedName>
</protein>
<dbReference type="EMBL" id="CP089276">
    <property type="protein sequence ID" value="USP77434.1"/>
    <property type="molecule type" value="Genomic_DNA"/>
</dbReference>
<organism evidence="2 3">
    <name type="scientific">Curvularia clavata</name>
    <dbReference type="NCBI Taxonomy" id="95742"/>
    <lineage>
        <taxon>Eukaryota</taxon>
        <taxon>Fungi</taxon>
        <taxon>Dikarya</taxon>
        <taxon>Ascomycota</taxon>
        <taxon>Pezizomycotina</taxon>
        <taxon>Dothideomycetes</taxon>
        <taxon>Pleosporomycetidae</taxon>
        <taxon>Pleosporales</taxon>
        <taxon>Pleosporineae</taxon>
        <taxon>Pleosporaceae</taxon>
        <taxon>Curvularia</taxon>
    </lineage>
</organism>
<dbReference type="PANTHER" id="PTHR34502:SF5">
    <property type="entry name" value="DUF6594 DOMAIN-CONTAINING PROTEIN"/>
    <property type="match status" value="1"/>
</dbReference>
<dbReference type="VEuPathDB" id="FungiDB:yc1106_04708"/>
<sequence length="125" mass="14290">MASPNTQATTQNMPTAPKAQGYNKLAKLMGKHTEMAIFRRFGSLNMINLLYLQAELMDLERKYEVAYCEDAKSSVESVRSFCNDFAKLRSSKSIGYPDQLNQLLNISDKLEKYSMVKKVLNRVRL</sequence>
<gene>
    <name evidence="2" type="ORF">yc1106_04708</name>
</gene>
<dbReference type="PANTHER" id="PTHR34502">
    <property type="entry name" value="DUF6594 DOMAIN-CONTAINING PROTEIN-RELATED"/>
    <property type="match status" value="1"/>
</dbReference>
<evidence type="ECO:0000313" key="3">
    <source>
        <dbReference type="Proteomes" id="UP001056012"/>
    </source>
</evidence>
<dbReference type="Pfam" id="PF20237">
    <property type="entry name" value="DUF6594"/>
    <property type="match status" value="1"/>
</dbReference>
<dbReference type="Proteomes" id="UP001056012">
    <property type="component" value="Chromosome 3"/>
</dbReference>
<proteinExistence type="predicted"/>
<dbReference type="InterPro" id="IPR046529">
    <property type="entry name" value="DUF6594"/>
</dbReference>
<feature type="domain" description="DUF6594" evidence="1">
    <location>
        <begin position="22"/>
        <end position="117"/>
    </location>
</feature>
<evidence type="ECO:0000313" key="2">
    <source>
        <dbReference type="EMBL" id="USP77434.1"/>
    </source>
</evidence>